<dbReference type="GeneID" id="37045767"/>
<dbReference type="AlphaFoldDB" id="A0A316Z1C9"/>
<feature type="signal peptide" evidence="1">
    <location>
        <begin position="1"/>
        <end position="19"/>
    </location>
</feature>
<dbReference type="RefSeq" id="XP_025381183.1">
    <property type="nucleotide sequence ID" value="XM_025523851.1"/>
</dbReference>
<dbReference type="InParanoid" id="A0A316Z1C9"/>
<sequence length="188" mass="19748">MQLIPIATILTAAAAAVSAAPAAEPATSSSSHGQVKCYQPLSGGILYASGEPLKPLSTVGDSNLLKEQGIKQSFTLYNCTAPGYQAPRYRSYGLLKPTGDGPQGDNCLGAVSSASTSRVRLQKCAKYPGQALDNQWFESGDDNLQLTGKPSGPYGNATARASLKFTGEIVEVTNEDYGQLPQFLVEDN</sequence>
<keyword evidence="3" id="KW-1185">Reference proteome</keyword>
<evidence type="ECO:0000256" key="1">
    <source>
        <dbReference type="SAM" id="SignalP"/>
    </source>
</evidence>
<dbReference type="Proteomes" id="UP000245768">
    <property type="component" value="Unassembled WGS sequence"/>
</dbReference>
<keyword evidence="1" id="KW-0732">Signal</keyword>
<reference evidence="2 3" key="1">
    <citation type="journal article" date="2018" name="Mol. Biol. Evol.">
        <title>Broad Genomic Sampling Reveals a Smut Pathogenic Ancestry of the Fungal Clade Ustilaginomycotina.</title>
        <authorList>
            <person name="Kijpornyongpan T."/>
            <person name="Mondo S.J."/>
            <person name="Barry K."/>
            <person name="Sandor L."/>
            <person name="Lee J."/>
            <person name="Lipzen A."/>
            <person name="Pangilinan J."/>
            <person name="LaButti K."/>
            <person name="Hainaut M."/>
            <person name="Henrissat B."/>
            <person name="Grigoriev I.V."/>
            <person name="Spatafora J.W."/>
            <person name="Aime M.C."/>
        </authorList>
    </citation>
    <scope>NUCLEOTIDE SEQUENCE [LARGE SCALE GENOMIC DNA]</scope>
    <source>
        <strain evidence="2 3">MCA 4198</strain>
    </source>
</reference>
<evidence type="ECO:0008006" key="4">
    <source>
        <dbReference type="Google" id="ProtNLM"/>
    </source>
</evidence>
<dbReference type="EMBL" id="KZ819634">
    <property type="protein sequence ID" value="PWN93985.1"/>
    <property type="molecule type" value="Genomic_DNA"/>
</dbReference>
<organism evidence="2 3">
    <name type="scientific">Acaromyces ingoldii</name>
    <dbReference type="NCBI Taxonomy" id="215250"/>
    <lineage>
        <taxon>Eukaryota</taxon>
        <taxon>Fungi</taxon>
        <taxon>Dikarya</taxon>
        <taxon>Basidiomycota</taxon>
        <taxon>Ustilaginomycotina</taxon>
        <taxon>Exobasidiomycetes</taxon>
        <taxon>Exobasidiales</taxon>
        <taxon>Cryptobasidiaceae</taxon>
        <taxon>Acaromyces</taxon>
    </lineage>
</organism>
<name>A0A316Z1C9_9BASI</name>
<protein>
    <recommendedName>
        <fullName evidence="4">Ricin B lectin domain-containing protein</fullName>
    </recommendedName>
</protein>
<proteinExistence type="predicted"/>
<dbReference type="OrthoDB" id="3348529at2759"/>
<evidence type="ECO:0000313" key="3">
    <source>
        <dbReference type="Proteomes" id="UP000245768"/>
    </source>
</evidence>
<accession>A0A316Z1C9</accession>
<feature type="chain" id="PRO_5016425420" description="Ricin B lectin domain-containing protein" evidence="1">
    <location>
        <begin position="20"/>
        <end position="188"/>
    </location>
</feature>
<evidence type="ECO:0000313" key="2">
    <source>
        <dbReference type="EMBL" id="PWN93985.1"/>
    </source>
</evidence>
<gene>
    <name evidence="2" type="ORF">FA10DRAFT_283596</name>
</gene>